<comment type="caution">
    <text evidence="1">The sequence shown here is derived from an EMBL/GenBank/DDBJ whole genome shotgun (WGS) entry which is preliminary data.</text>
</comment>
<proteinExistence type="predicted"/>
<reference evidence="2" key="1">
    <citation type="journal article" date="2019" name="Int. J. Syst. Evol. Microbiol.">
        <title>The Global Catalogue of Microorganisms (GCM) 10K type strain sequencing project: providing services to taxonomists for standard genome sequencing and annotation.</title>
        <authorList>
            <consortium name="The Broad Institute Genomics Platform"/>
            <consortium name="The Broad Institute Genome Sequencing Center for Infectious Disease"/>
            <person name="Wu L."/>
            <person name="Ma J."/>
        </authorList>
    </citation>
    <scope>NUCLEOTIDE SEQUENCE [LARGE SCALE GENOMIC DNA]</scope>
    <source>
        <strain evidence="2">KCTC 23701</strain>
    </source>
</reference>
<evidence type="ECO:0000313" key="1">
    <source>
        <dbReference type="EMBL" id="GHD66097.1"/>
    </source>
</evidence>
<dbReference type="RefSeq" id="WP_189461497.1">
    <property type="nucleotide sequence ID" value="NZ_BMYO01000007.1"/>
</dbReference>
<evidence type="ECO:0000313" key="2">
    <source>
        <dbReference type="Proteomes" id="UP000604737"/>
    </source>
</evidence>
<dbReference type="Proteomes" id="UP000604737">
    <property type="component" value="Unassembled WGS sequence"/>
</dbReference>
<keyword evidence="2" id="KW-1185">Reference proteome</keyword>
<protein>
    <submittedName>
        <fullName evidence="1">Uncharacterized protein</fullName>
    </submittedName>
</protein>
<gene>
    <name evidence="1" type="ORF">GCM10007350_27810</name>
</gene>
<organism evidence="1 2">
    <name type="scientific">Jeongeupia chitinilytica</name>
    <dbReference type="NCBI Taxonomy" id="1041641"/>
    <lineage>
        <taxon>Bacteria</taxon>
        <taxon>Pseudomonadati</taxon>
        <taxon>Pseudomonadota</taxon>
        <taxon>Betaproteobacteria</taxon>
        <taxon>Neisseriales</taxon>
        <taxon>Chitinibacteraceae</taxon>
        <taxon>Jeongeupia</taxon>
    </lineage>
</organism>
<accession>A0ABQ3H4N0</accession>
<sequence length="82" mass="8961">MSAIAVPRLMEALDVAASAYVEFSSAQHASSRLLADRAFVSTFVGFLAPDVLDMDEQEQRDFKIVAKVLGLPDPLVPFGKRH</sequence>
<name>A0ABQ3H4N0_9NEIS</name>
<dbReference type="EMBL" id="BMYO01000007">
    <property type="protein sequence ID" value="GHD66097.1"/>
    <property type="molecule type" value="Genomic_DNA"/>
</dbReference>